<organism evidence="17 18">
    <name type="scientific">Facklamia miroungae</name>
    <dbReference type="NCBI Taxonomy" id="120956"/>
    <lineage>
        <taxon>Bacteria</taxon>
        <taxon>Bacillati</taxon>
        <taxon>Bacillota</taxon>
        <taxon>Bacilli</taxon>
        <taxon>Lactobacillales</taxon>
        <taxon>Aerococcaceae</taxon>
        <taxon>Facklamia</taxon>
    </lineage>
</organism>
<dbReference type="Gene3D" id="1.10.287.130">
    <property type="match status" value="1"/>
</dbReference>
<feature type="transmembrane region" description="Helical" evidence="14">
    <location>
        <begin position="31"/>
        <end position="53"/>
    </location>
</feature>
<evidence type="ECO:0000259" key="15">
    <source>
        <dbReference type="PROSITE" id="PS50109"/>
    </source>
</evidence>
<dbReference type="PRINTS" id="PR00344">
    <property type="entry name" value="BCTRLSENSOR"/>
</dbReference>
<evidence type="ECO:0000313" key="18">
    <source>
        <dbReference type="Proteomes" id="UP000199708"/>
    </source>
</evidence>
<evidence type="ECO:0000256" key="2">
    <source>
        <dbReference type="ARBA" id="ARBA00004651"/>
    </source>
</evidence>
<dbReference type="STRING" id="120956.SAMN05421791_104234"/>
<dbReference type="RefSeq" id="WP_245694835.1">
    <property type="nucleotide sequence ID" value="NZ_FNCK01000004.1"/>
</dbReference>
<dbReference type="InterPro" id="IPR005467">
    <property type="entry name" value="His_kinase_dom"/>
</dbReference>
<keyword evidence="5" id="KW-0597">Phosphoprotein</keyword>
<dbReference type="SUPFAM" id="SSF47384">
    <property type="entry name" value="Homodimeric domain of signal transducing histidine kinase"/>
    <property type="match status" value="1"/>
</dbReference>
<proteinExistence type="predicted"/>
<evidence type="ECO:0000256" key="10">
    <source>
        <dbReference type="ARBA" id="ARBA00022840"/>
    </source>
</evidence>
<evidence type="ECO:0000256" key="7">
    <source>
        <dbReference type="ARBA" id="ARBA00022692"/>
    </source>
</evidence>
<dbReference type="Pfam" id="PF00512">
    <property type="entry name" value="HisKA"/>
    <property type="match status" value="1"/>
</dbReference>
<dbReference type="PANTHER" id="PTHR45528">
    <property type="entry name" value="SENSOR HISTIDINE KINASE CPXA"/>
    <property type="match status" value="1"/>
</dbReference>
<reference evidence="17 18" key="1">
    <citation type="submission" date="2016-10" db="EMBL/GenBank/DDBJ databases">
        <authorList>
            <person name="de Groot N.N."/>
        </authorList>
    </citation>
    <scope>NUCLEOTIDE SEQUENCE [LARGE SCALE GENOMIC DNA]</scope>
    <source>
        <strain evidence="17 18">ATCC BAA-466</strain>
    </source>
</reference>
<evidence type="ECO:0000256" key="1">
    <source>
        <dbReference type="ARBA" id="ARBA00000085"/>
    </source>
</evidence>
<evidence type="ECO:0000313" key="17">
    <source>
        <dbReference type="EMBL" id="SDG28692.1"/>
    </source>
</evidence>
<keyword evidence="6" id="KW-0808">Transferase</keyword>
<feature type="domain" description="HAMP" evidence="16">
    <location>
        <begin position="114"/>
        <end position="160"/>
    </location>
</feature>
<dbReference type="InterPro" id="IPR036097">
    <property type="entry name" value="HisK_dim/P_sf"/>
</dbReference>
<evidence type="ECO:0000256" key="9">
    <source>
        <dbReference type="ARBA" id="ARBA00022777"/>
    </source>
</evidence>
<dbReference type="SMART" id="SM00388">
    <property type="entry name" value="HisKA"/>
    <property type="match status" value="1"/>
</dbReference>
<dbReference type="SUPFAM" id="SSF55874">
    <property type="entry name" value="ATPase domain of HSP90 chaperone/DNA topoisomerase II/histidine kinase"/>
    <property type="match status" value="1"/>
</dbReference>
<keyword evidence="11 14" id="KW-1133">Transmembrane helix</keyword>
<evidence type="ECO:0000256" key="4">
    <source>
        <dbReference type="ARBA" id="ARBA00022475"/>
    </source>
</evidence>
<accession>A0A1G7T0M6</accession>
<comment type="subcellular location">
    <subcellularLocation>
        <location evidence="2">Cell membrane</location>
        <topology evidence="2">Multi-pass membrane protein</topology>
    </subcellularLocation>
</comment>
<keyword evidence="18" id="KW-1185">Reference proteome</keyword>
<dbReference type="InterPro" id="IPR050398">
    <property type="entry name" value="HssS/ArlS-like"/>
</dbReference>
<dbReference type="InterPro" id="IPR003661">
    <property type="entry name" value="HisK_dim/P_dom"/>
</dbReference>
<keyword evidence="10" id="KW-0067">ATP-binding</keyword>
<keyword evidence="13 14" id="KW-0472">Membrane</keyword>
<feature type="domain" description="Histidine kinase" evidence="15">
    <location>
        <begin position="175"/>
        <end position="413"/>
    </location>
</feature>
<dbReference type="Gene3D" id="3.30.565.10">
    <property type="entry name" value="Histidine kinase-like ATPase, C-terminal domain"/>
    <property type="match status" value="1"/>
</dbReference>
<dbReference type="CDD" id="cd00082">
    <property type="entry name" value="HisKA"/>
    <property type="match status" value="1"/>
</dbReference>
<evidence type="ECO:0000256" key="6">
    <source>
        <dbReference type="ARBA" id="ARBA00022679"/>
    </source>
</evidence>
<evidence type="ECO:0000256" key="11">
    <source>
        <dbReference type="ARBA" id="ARBA00022989"/>
    </source>
</evidence>
<dbReference type="InterPro" id="IPR003594">
    <property type="entry name" value="HATPase_dom"/>
</dbReference>
<name>A0A1G7T0M6_9LACT</name>
<dbReference type="GO" id="GO:0000155">
    <property type="term" value="F:phosphorelay sensor kinase activity"/>
    <property type="evidence" value="ECO:0007669"/>
    <property type="project" value="InterPro"/>
</dbReference>
<dbReference type="PROSITE" id="PS50109">
    <property type="entry name" value="HIS_KIN"/>
    <property type="match status" value="1"/>
</dbReference>
<dbReference type="InterPro" id="IPR003660">
    <property type="entry name" value="HAMP_dom"/>
</dbReference>
<dbReference type="GO" id="GO:0005524">
    <property type="term" value="F:ATP binding"/>
    <property type="evidence" value="ECO:0007669"/>
    <property type="project" value="UniProtKB-KW"/>
</dbReference>
<dbReference type="PROSITE" id="PS50885">
    <property type="entry name" value="HAMP"/>
    <property type="match status" value="1"/>
</dbReference>
<dbReference type="EC" id="2.7.13.3" evidence="3"/>
<dbReference type="PANTHER" id="PTHR45528:SF1">
    <property type="entry name" value="SENSOR HISTIDINE KINASE CPXA"/>
    <property type="match status" value="1"/>
</dbReference>
<keyword evidence="8" id="KW-0547">Nucleotide-binding</keyword>
<dbReference type="Proteomes" id="UP000199708">
    <property type="component" value="Unassembled WGS sequence"/>
</dbReference>
<sequence>MKSKNKDVKKTSGLKPSFSSFKLNRNDCVELTINLFIAAGTVSFVFLILMFGYQQLLNFLTLNLGWTIKTNLKDSIIAYTLYNKSNQILIGLYLVTLFVIVTFRYIHERNRIILRYIRKYISAMAKGRYDLRIPTEGIGDYATLSQDVNTLMDSINQAFKERDETEKTKDELMNNIGHDIRTPLTSILGYLRLIRDSSDITQEELESYLNTVYSKAKSMQELINDLFEYTSTQQTTAKVNKQPIAMQPFTEQVVADFNLQSKQAGVEMICQVSPSDLVLEIDPEKMVRVFNNFITNTFKYGENATYQKIIIKELTCQEYQAYTRYNQYRIESIKANNWVIIEFRNNGKLLKEEDLERVFERSYRADSSRTSQRPGSGLGLAIVRNMVALHQGVAYGIVEDQDLVFRVEIPKVKDDTH</sequence>
<keyword evidence="7 14" id="KW-0812">Transmembrane</keyword>
<feature type="transmembrane region" description="Helical" evidence="14">
    <location>
        <begin position="88"/>
        <end position="106"/>
    </location>
</feature>
<dbReference type="InterPro" id="IPR004358">
    <property type="entry name" value="Sig_transdc_His_kin-like_C"/>
</dbReference>
<dbReference type="Pfam" id="PF02518">
    <property type="entry name" value="HATPase_c"/>
    <property type="match status" value="1"/>
</dbReference>
<dbReference type="SMART" id="SM00387">
    <property type="entry name" value="HATPase_c"/>
    <property type="match status" value="1"/>
</dbReference>
<dbReference type="InterPro" id="IPR036890">
    <property type="entry name" value="HATPase_C_sf"/>
</dbReference>
<gene>
    <name evidence="17" type="ORF">SAMN05421791_104234</name>
</gene>
<evidence type="ECO:0000256" key="14">
    <source>
        <dbReference type="SAM" id="Phobius"/>
    </source>
</evidence>
<keyword evidence="9 17" id="KW-0418">Kinase</keyword>
<evidence type="ECO:0000256" key="8">
    <source>
        <dbReference type="ARBA" id="ARBA00022741"/>
    </source>
</evidence>
<dbReference type="GO" id="GO:0005886">
    <property type="term" value="C:plasma membrane"/>
    <property type="evidence" value="ECO:0007669"/>
    <property type="project" value="UniProtKB-SubCell"/>
</dbReference>
<keyword evidence="12" id="KW-0902">Two-component regulatory system</keyword>
<evidence type="ECO:0000256" key="12">
    <source>
        <dbReference type="ARBA" id="ARBA00023012"/>
    </source>
</evidence>
<dbReference type="AlphaFoldDB" id="A0A1G7T0M6"/>
<protein>
    <recommendedName>
        <fullName evidence="3">histidine kinase</fullName>
        <ecNumber evidence="3">2.7.13.3</ecNumber>
    </recommendedName>
</protein>
<dbReference type="EMBL" id="FNCK01000004">
    <property type="protein sequence ID" value="SDG28692.1"/>
    <property type="molecule type" value="Genomic_DNA"/>
</dbReference>
<evidence type="ECO:0000256" key="3">
    <source>
        <dbReference type="ARBA" id="ARBA00012438"/>
    </source>
</evidence>
<keyword evidence="4" id="KW-1003">Cell membrane</keyword>
<evidence type="ECO:0000259" key="16">
    <source>
        <dbReference type="PROSITE" id="PS50885"/>
    </source>
</evidence>
<comment type="catalytic activity">
    <reaction evidence="1">
        <text>ATP + protein L-histidine = ADP + protein N-phospho-L-histidine.</text>
        <dbReference type="EC" id="2.7.13.3"/>
    </reaction>
</comment>
<evidence type="ECO:0000256" key="5">
    <source>
        <dbReference type="ARBA" id="ARBA00022553"/>
    </source>
</evidence>
<evidence type="ECO:0000256" key="13">
    <source>
        <dbReference type="ARBA" id="ARBA00023136"/>
    </source>
</evidence>